<dbReference type="GO" id="GO:0004519">
    <property type="term" value="F:endonuclease activity"/>
    <property type="evidence" value="ECO:0007669"/>
    <property type="project" value="InterPro"/>
</dbReference>
<dbReference type="InterPro" id="IPR035093">
    <property type="entry name" value="RelE/ParE_toxin_dom_sf"/>
</dbReference>
<dbReference type="STRING" id="765911.Thivi_1513"/>
<dbReference type="AlphaFoldDB" id="I3Y945"/>
<organism evidence="2 3">
    <name type="scientific">Thiocystis violascens (strain ATCC 17096 / DSM 198 / 6111)</name>
    <name type="common">Chromatium violascens</name>
    <dbReference type="NCBI Taxonomy" id="765911"/>
    <lineage>
        <taxon>Bacteria</taxon>
        <taxon>Pseudomonadati</taxon>
        <taxon>Pseudomonadota</taxon>
        <taxon>Gammaproteobacteria</taxon>
        <taxon>Chromatiales</taxon>
        <taxon>Chromatiaceae</taxon>
        <taxon>Thiocystis</taxon>
    </lineage>
</organism>
<evidence type="ECO:0000256" key="1">
    <source>
        <dbReference type="SAM" id="MobiDB-lite"/>
    </source>
</evidence>
<dbReference type="RefSeq" id="WP_014777979.1">
    <property type="nucleotide sequence ID" value="NC_018012.1"/>
</dbReference>
<dbReference type="Proteomes" id="UP000006062">
    <property type="component" value="Chromosome"/>
</dbReference>
<name>I3Y945_THIV6</name>
<dbReference type="OrthoDB" id="9801102at2"/>
<dbReference type="SUPFAM" id="SSF143011">
    <property type="entry name" value="RelE-like"/>
    <property type="match status" value="1"/>
</dbReference>
<proteinExistence type="predicted"/>
<protein>
    <submittedName>
        <fullName evidence="2">Uncharacterized protein</fullName>
    </submittedName>
</protein>
<dbReference type="InterPro" id="IPR009614">
    <property type="entry name" value="YoeB_toxin"/>
</dbReference>
<sequence>MAILSPDCCASTLIEEAVREPLAGLGKPEPPLGNPSGYGSRRIDDTHRRVYRATEAELVVIACRFTLRLNRVASPSRR</sequence>
<dbReference type="KEGG" id="tvi:Thivi_1513"/>
<gene>
    <name evidence="2" type="ordered locus">Thivi_1513</name>
</gene>
<dbReference type="EMBL" id="CP003154">
    <property type="protein sequence ID" value="AFL73513.1"/>
    <property type="molecule type" value="Genomic_DNA"/>
</dbReference>
<reference evidence="2 3" key="1">
    <citation type="submission" date="2012-06" db="EMBL/GenBank/DDBJ databases">
        <title>Complete sequence of Thiocystis violascens DSM 198.</title>
        <authorList>
            <consortium name="US DOE Joint Genome Institute"/>
            <person name="Lucas S."/>
            <person name="Han J."/>
            <person name="Lapidus A."/>
            <person name="Cheng J.-F."/>
            <person name="Goodwin L."/>
            <person name="Pitluck S."/>
            <person name="Peters L."/>
            <person name="Ovchinnikova G."/>
            <person name="Teshima H."/>
            <person name="Detter J.C."/>
            <person name="Han C."/>
            <person name="Tapia R."/>
            <person name="Land M."/>
            <person name="Hauser L."/>
            <person name="Kyrpides N."/>
            <person name="Ivanova N."/>
            <person name="Pagani I."/>
            <person name="Vogl K."/>
            <person name="Liu Z."/>
            <person name="Frigaard N.-U."/>
            <person name="Bryant D."/>
            <person name="Woyke T."/>
        </authorList>
    </citation>
    <scope>NUCLEOTIDE SEQUENCE [LARGE SCALE GENOMIC DNA]</scope>
    <source>
        <strain evidence="3">ATCC 17096 / DSM 198 / 6111</strain>
    </source>
</reference>
<keyword evidence="3" id="KW-1185">Reference proteome</keyword>
<evidence type="ECO:0000313" key="3">
    <source>
        <dbReference type="Proteomes" id="UP000006062"/>
    </source>
</evidence>
<dbReference type="Gene3D" id="3.30.2310.20">
    <property type="entry name" value="RelE-like"/>
    <property type="match status" value="1"/>
</dbReference>
<dbReference type="HOGENOM" id="CLU_2620968_0_0_6"/>
<accession>I3Y945</accession>
<dbReference type="Pfam" id="PF06769">
    <property type="entry name" value="YoeB_toxin"/>
    <property type="match status" value="1"/>
</dbReference>
<evidence type="ECO:0000313" key="2">
    <source>
        <dbReference type="EMBL" id="AFL73513.1"/>
    </source>
</evidence>
<dbReference type="GO" id="GO:0006401">
    <property type="term" value="P:RNA catabolic process"/>
    <property type="evidence" value="ECO:0007669"/>
    <property type="project" value="InterPro"/>
</dbReference>
<dbReference type="eggNOG" id="COG4115">
    <property type="taxonomic scope" value="Bacteria"/>
</dbReference>
<feature type="region of interest" description="Disordered" evidence="1">
    <location>
        <begin position="20"/>
        <end position="43"/>
    </location>
</feature>